<dbReference type="GO" id="GO:0000145">
    <property type="term" value="C:exocyst"/>
    <property type="evidence" value="ECO:0007669"/>
    <property type="project" value="InterPro"/>
</dbReference>
<keyword evidence="3" id="KW-0653">Protein transport</keyword>
<dbReference type="GO" id="GO:0015031">
    <property type="term" value="P:protein transport"/>
    <property type="evidence" value="ECO:0007669"/>
    <property type="project" value="UniProtKB-KW"/>
</dbReference>
<dbReference type="EMBL" id="JBDFQZ010000004">
    <property type="protein sequence ID" value="KAK9734440.1"/>
    <property type="molecule type" value="Genomic_DNA"/>
</dbReference>
<dbReference type="Proteomes" id="UP001443914">
    <property type="component" value="Unassembled WGS sequence"/>
</dbReference>
<evidence type="ECO:0000313" key="7">
    <source>
        <dbReference type="Proteomes" id="UP001443914"/>
    </source>
</evidence>
<dbReference type="InterPro" id="IPR004140">
    <property type="entry name" value="Exo70"/>
</dbReference>
<dbReference type="PANTHER" id="PTHR12542">
    <property type="entry name" value="EXOCYST COMPLEX PROTEIN EXO70"/>
    <property type="match status" value="1"/>
</dbReference>
<accession>A0AAW1LKH8</accession>
<reference evidence="6" key="1">
    <citation type="submission" date="2024-03" db="EMBL/GenBank/DDBJ databases">
        <title>WGS assembly of Saponaria officinalis var. Norfolk2.</title>
        <authorList>
            <person name="Jenkins J."/>
            <person name="Shu S."/>
            <person name="Grimwood J."/>
            <person name="Barry K."/>
            <person name="Goodstein D."/>
            <person name="Schmutz J."/>
            <person name="Leebens-Mack J."/>
            <person name="Osbourn A."/>
        </authorList>
    </citation>
    <scope>NUCLEOTIDE SEQUENCE [LARGE SCALE GENOMIC DNA]</scope>
    <source>
        <strain evidence="6">JIC</strain>
    </source>
</reference>
<dbReference type="PANTHER" id="PTHR12542:SF7">
    <property type="entry name" value="EXOCYST SUBUNIT EXO70 FAMILY PROTEIN"/>
    <property type="match status" value="1"/>
</dbReference>
<dbReference type="InterPro" id="IPR016159">
    <property type="entry name" value="Cullin_repeat-like_dom_sf"/>
</dbReference>
<proteinExistence type="inferred from homology"/>
<keyword evidence="3" id="KW-0268">Exocytosis</keyword>
<protein>
    <recommendedName>
        <fullName evidence="3">Exocyst subunit Exo70 family protein</fullName>
    </recommendedName>
</protein>
<evidence type="ECO:0000256" key="2">
    <source>
        <dbReference type="ARBA" id="ARBA00022448"/>
    </source>
</evidence>
<dbReference type="GO" id="GO:0006887">
    <property type="term" value="P:exocytosis"/>
    <property type="evidence" value="ECO:0007669"/>
    <property type="project" value="UniProtKB-KW"/>
</dbReference>
<evidence type="ECO:0000256" key="4">
    <source>
        <dbReference type="SAM" id="MobiDB-lite"/>
    </source>
</evidence>
<feature type="compositionally biased region" description="Gly residues" evidence="4">
    <location>
        <begin position="143"/>
        <end position="152"/>
    </location>
</feature>
<dbReference type="Pfam" id="PF20669">
    <property type="entry name" value="Exo70_N"/>
    <property type="match status" value="1"/>
</dbReference>
<name>A0AAW1LKH8_SAPOF</name>
<dbReference type="AlphaFoldDB" id="A0AAW1LKH8"/>
<organism evidence="6 7">
    <name type="scientific">Saponaria officinalis</name>
    <name type="common">Common soapwort</name>
    <name type="synonym">Lychnis saponaria</name>
    <dbReference type="NCBI Taxonomy" id="3572"/>
    <lineage>
        <taxon>Eukaryota</taxon>
        <taxon>Viridiplantae</taxon>
        <taxon>Streptophyta</taxon>
        <taxon>Embryophyta</taxon>
        <taxon>Tracheophyta</taxon>
        <taxon>Spermatophyta</taxon>
        <taxon>Magnoliopsida</taxon>
        <taxon>eudicotyledons</taxon>
        <taxon>Gunneridae</taxon>
        <taxon>Pentapetalae</taxon>
        <taxon>Caryophyllales</taxon>
        <taxon>Caryophyllaceae</taxon>
        <taxon>Caryophylleae</taxon>
        <taxon>Saponaria</taxon>
    </lineage>
</organism>
<keyword evidence="2 3" id="KW-0813">Transport</keyword>
<comment type="caution">
    <text evidence="6">The sequence shown here is derived from an EMBL/GenBank/DDBJ whole genome shotgun (WGS) entry which is preliminary data.</text>
</comment>
<keyword evidence="7" id="KW-1185">Reference proteome</keyword>
<evidence type="ECO:0000256" key="3">
    <source>
        <dbReference type="RuleBase" id="RU365026"/>
    </source>
</evidence>
<feature type="region of interest" description="Disordered" evidence="4">
    <location>
        <begin position="1"/>
        <end position="22"/>
    </location>
</feature>
<evidence type="ECO:0000256" key="1">
    <source>
        <dbReference type="ARBA" id="ARBA00006756"/>
    </source>
</evidence>
<feature type="domain" description="Exocyst complex subunit Exo70 C-terminal" evidence="5">
    <location>
        <begin position="239"/>
        <end position="636"/>
    </location>
</feature>
<comment type="similarity">
    <text evidence="1 3">Belongs to the EXO70 family.</text>
</comment>
<dbReference type="Gene3D" id="1.20.1280.170">
    <property type="entry name" value="Exocyst complex component Exo70"/>
    <property type="match status" value="1"/>
</dbReference>
<gene>
    <name evidence="6" type="ORF">RND81_04G139800</name>
</gene>
<sequence length="655" mass="72935">MESPRRSGAEDGSGSGGERLESAEKIILRWDSTVSEEARDKMIFSADRHEVDRYLQAVDEIQRSLHSTSLSSPPPSTPPTTATTTIQIAMARLEDEFRTILLSSSAAVDAESLLVDTPRATSQSSDHFADAAAAAVSDDAGSSRGGGSGGSGSSSFTRSMRLSTSIREIDLISSDGVADLRSIAERMIAGGYLRECVQVYGSVRKSSVDASFRNLGIEKLSIGDIQRLEWDALENKIRHWIKAAKVCIRVLFASEKRLSELIFDGLNSSSSSSSLNVPALFSLSSPSRSYSFSSSYSEACFLETVKGPAIQLFNFAEAISISRRSPEKLFKILDLHDVLADLLPDIDVIFESKAAESIRVQAAEILSRLAEAARGILSEFENAVLREPSRVPVPGGTIHPLTRYVMNYISLISDYKQTLIELIVSKPSSSSNSRYSGELSVPDFDFSELQEERTTLALHLIWVIVILESNLEGKSQHYRETSLAHLFMMNNMHYIVQKIKGSPELREMIGDEYLRKLTGKYRVAATNYQRATWIKVLHCLRDEGLHVKGSFSSGVSKSVLKERFKSFNAIFEEVHRTQATWLVPDNQLRDELRISIAERLLPAYRSFLGRFRTHIESGRHPEQYIKYSWEDLDTAVLDLFEGNPATQHLRRRSQG</sequence>
<evidence type="ECO:0000313" key="6">
    <source>
        <dbReference type="EMBL" id="KAK9734440.1"/>
    </source>
</evidence>
<dbReference type="InterPro" id="IPR046364">
    <property type="entry name" value="Exo70_C"/>
</dbReference>
<evidence type="ECO:0000259" key="5">
    <source>
        <dbReference type="Pfam" id="PF03081"/>
    </source>
</evidence>
<dbReference type="GO" id="GO:0005546">
    <property type="term" value="F:phosphatidylinositol-4,5-bisphosphate binding"/>
    <property type="evidence" value="ECO:0007669"/>
    <property type="project" value="InterPro"/>
</dbReference>
<dbReference type="Pfam" id="PF03081">
    <property type="entry name" value="Exo70_C"/>
    <property type="match status" value="1"/>
</dbReference>
<comment type="function">
    <text evidence="3">Component of the exocyst complex.</text>
</comment>
<feature type="region of interest" description="Disordered" evidence="4">
    <location>
        <begin position="138"/>
        <end position="157"/>
    </location>
</feature>
<dbReference type="SUPFAM" id="SSF74788">
    <property type="entry name" value="Cullin repeat-like"/>
    <property type="match status" value="1"/>
</dbReference>